<dbReference type="Proteomes" id="UP000275078">
    <property type="component" value="Unassembled WGS sequence"/>
</dbReference>
<organism evidence="1 2">
    <name type="scientific">Ascobolus immersus RN42</name>
    <dbReference type="NCBI Taxonomy" id="1160509"/>
    <lineage>
        <taxon>Eukaryota</taxon>
        <taxon>Fungi</taxon>
        <taxon>Dikarya</taxon>
        <taxon>Ascomycota</taxon>
        <taxon>Pezizomycotina</taxon>
        <taxon>Pezizomycetes</taxon>
        <taxon>Pezizales</taxon>
        <taxon>Ascobolaceae</taxon>
        <taxon>Ascobolus</taxon>
    </lineage>
</organism>
<gene>
    <name evidence="1" type="ORF">BJ508DRAFT_418446</name>
</gene>
<dbReference type="AlphaFoldDB" id="A0A3N4HP95"/>
<sequence length="376" mass="42993">MAVRVILQFTERPAYTLPTPQSYSPFGPIERRPAYRFTDLMFNLEHYHLDNLLHYYEPGHLPDPTAASADLKDMAPFSILGQTGEDLRQFFKQVLFPYLEVLRSERDLEGVPPEATLRPDNLDIHIVGDYFATMFDILRHCSKRRDAGLLRDTEIRLFVESSKRMMQNIGCLIEQDRGPSEIYLALKWWRSYPFSLFLLLESNTVGGRGLRSESCEARILKYLDEPGVNMEVVKGVEAATEQFAHLCICLGVFVLLEDYFIRRPGFSFDYEELYPKPTQSSYQFPERLAELFSDWEREPEVTIVDSEDSDCNIEPGEPTSEIETDVEARVRGYAQTFPVSISVELPPNPRNEGGSEPVVLVVHVGAAPIGSFFEEI</sequence>
<proteinExistence type="predicted"/>
<protein>
    <submittedName>
        <fullName evidence="1">Uncharacterized protein</fullName>
    </submittedName>
</protein>
<reference evidence="1 2" key="1">
    <citation type="journal article" date="2018" name="Nat. Ecol. Evol.">
        <title>Pezizomycetes genomes reveal the molecular basis of ectomycorrhizal truffle lifestyle.</title>
        <authorList>
            <person name="Murat C."/>
            <person name="Payen T."/>
            <person name="Noel B."/>
            <person name="Kuo A."/>
            <person name="Morin E."/>
            <person name="Chen J."/>
            <person name="Kohler A."/>
            <person name="Krizsan K."/>
            <person name="Balestrini R."/>
            <person name="Da Silva C."/>
            <person name="Montanini B."/>
            <person name="Hainaut M."/>
            <person name="Levati E."/>
            <person name="Barry K.W."/>
            <person name="Belfiori B."/>
            <person name="Cichocki N."/>
            <person name="Clum A."/>
            <person name="Dockter R.B."/>
            <person name="Fauchery L."/>
            <person name="Guy J."/>
            <person name="Iotti M."/>
            <person name="Le Tacon F."/>
            <person name="Lindquist E.A."/>
            <person name="Lipzen A."/>
            <person name="Malagnac F."/>
            <person name="Mello A."/>
            <person name="Molinier V."/>
            <person name="Miyauchi S."/>
            <person name="Poulain J."/>
            <person name="Riccioni C."/>
            <person name="Rubini A."/>
            <person name="Sitrit Y."/>
            <person name="Splivallo R."/>
            <person name="Traeger S."/>
            <person name="Wang M."/>
            <person name="Zifcakova L."/>
            <person name="Wipf D."/>
            <person name="Zambonelli A."/>
            <person name="Paolocci F."/>
            <person name="Nowrousian M."/>
            <person name="Ottonello S."/>
            <person name="Baldrian P."/>
            <person name="Spatafora J.W."/>
            <person name="Henrissat B."/>
            <person name="Nagy L.G."/>
            <person name="Aury J.M."/>
            <person name="Wincker P."/>
            <person name="Grigoriev I.V."/>
            <person name="Bonfante P."/>
            <person name="Martin F.M."/>
        </authorList>
    </citation>
    <scope>NUCLEOTIDE SEQUENCE [LARGE SCALE GENOMIC DNA]</scope>
    <source>
        <strain evidence="1 2">RN42</strain>
    </source>
</reference>
<keyword evidence="2" id="KW-1185">Reference proteome</keyword>
<dbReference type="EMBL" id="ML119780">
    <property type="protein sequence ID" value="RPA74786.1"/>
    <property type="molecule type" value="Genomic_DNA"/>
</dbReference>
<name>A0A3N4HP95_ASCIM</name>
<evidence type="ECO:0000313" key="1">
    <source>
        <dbReference type="EMBL" id="RPA74786.1"/>
    </source>
</evidence>
<accession>A0A3N4HP95</accession>
<evidence type="ECO:0000313" key="2">
    <source>
        <dbReference type="Proteomes" id="UP000275078"/>
    </source>
</evidence>